<dbReference type="Proteomes" id="UP001501509">
    <property type="component" value="Unassembled WGS sequence"/>
</dbReference>
<gene>
    <name evidence="2" type="ORF">GCM10010411_76660</name>
</gene>
<feature type="region of interest" description="Disordered" evidence="1">
    <location>
        <begin position="1"/>
        <end position="27"/>
    </location>
</feature>
<organism evidence="2 3">
    <name type="scientific">Actinomadura fulvescens</name>
    <dbReference type="NCBI Taxonomy" id="46160"/>
    <lineage>
        <taxon>Bacteria</taxon>
        <taxon>Bacillati</taxon>
        <taxon>Actinomycetota</taxon>
        <taxon>Actinomycetes</taxon>
        <taxon>Streptosporangiales</taxon>
        <taxon>Thermomonosporaceae</taxon>
        <taxon>Actinomadura</taxon>
    </lineage>
</organism>
<dbReference type="RefSeq" id="WP_344547397.1">
    <property type="nucleotide sequence ID" value="NZ_BAAATD010000013.1"/>
</dbReference>
<keyword evidence="3" id="KW-1185">Reference proteome</keyword>
<name>A0ABP6CUP1_9ACTN</name>
<sequence>MAKNGPDSHPTTEEAIETPGPDGGIAAFHSQLVRGGFTDAGWQELKREWTELKEHYLAIGSRLPGPERAMAARTEATR</sequence>
<accession>A0ABP6CUP1</accession>
<reference evidence="3" key="1">
    <citation type="journal article" date="2019" name="Int. J. Syst. Evol. Microbiol.">
        <title>The Global Catalogue of Microorganisms (GCM) 10K type strain sequencing project: providing services to taxonomists for standard genome sequencing and annotation.</title>
        <authorList>
            <consortium name="The Broad Institute Genomics Platform"/>
            <consortium name="The Broad Institute Genome Sequencing Center for Infectious Disease"/>
            <person name="Wu L."/>
            <person name="Ma J."/>
        </authorList>
    </citation>
    <scope>NUCLEOTIDE SEQUENCE [LARGE SCALE GENOMIC DNA]</scope>
    <source>
        <strain evidence="3">JCM 6833</strain>
    </source>
</reference>
<evidence type="ECO:0000256" key="1">
    <source>
        <dbReference type="SAM" id="MobiDB-lite"/>
    </source>
</evidence>
<comment type="caution">
    <text evidence="2">The sequence shown here is derived from an EMBL/GenBank/DDBJ whole genome shotgun (WGS) entry which is preliminary data.</text>
</comment>
<protein>
    <submittedName>
        <fullName evidence="2">Uncharacterized protein</fullName>
    </submittedName>
</protein>
<dbReference type="EMBL" id="BAAATD010000013">
    <property type="protein sequence ID" value="GAA2628068.1"/>
    <property type="molecule type" value="Genomic_DNA"/>
</dbReference>
<evidence type="ECO:0000313" key="2">
    <source>
        <dbReference type="EMBL" id="GAA2628068.1"/>
    </source>
</evidence>
<proteinExistence type="predicted"/>
<evidence type="ECO:0000313" key="3">
    <source>
        <dbReference type="Proteomes" id="UP001501509"/>
    </source>
</evidence>